<dbReference type="Pfam" id="PF00583">
    <property type="entry name" value="Acetyltransf_1"/>
    <property type="match status" value="1"/>
</dbReference>
<dbReference type="PROSITE" id="PS51186">
    <property type="entry name" value="GNAT"/>
    <property type="match status" value="1"/>
</dbReference>
<keyword evidence="5" id="KW-1185">Reference proteome</keyword>
<sequence>MNFEIRSLERHDIPFLRDMVYESAFVPEGQKPFPRTILNEPSVSKYVAGWGEQSGDIGLIAEKEEQKIGAIWLRLFDDETPEIGIAILKEFRGKGIGNALMRALETEAKNYGYQKLCLSVDPRNPACRLYEQFGYEHVGWDDTYWAMEKELV</sequence>
<feature type="domain" description="N-acetyltransferase" evidence="3">
    <location>
        <begin position="3"/>
        <end position="152"/>
    </location>
</feature>
<dbReference type="GO" id="GO:0016747">
    <property type="term" value="F:acyltransferase activity, transferring groups other than amino-acyl groups"/>
    <property type="evidence" value="ECO:0007669"/>
    <property type="project" value="InterPro"/>
</dbReference>
<evidence type="ECO:0000256" key="1">
    <source>
        <dbReference type="ARBA" id="ARBA00022679"/>
    </source>
</evidence>
<proteinExistence type="predicted"/>
<evidence type="ECO:0000259" key="3">
    <source>
        <dbReference type="PROSITE" id="PS51186"/>
    </source>
</evidence>
<organism evidence="4 5">
    <name type="scientific">Psychrobacillus glaciei</name>
    <dbReference type="NCBI Taxonomy" id="2283160"/>
    <lineage>
        <taxon>Bacteria</taxon>
        <taxon>Bacillati</taxon>
        <taxon>Bacillota</taxon>
        <taxon>Bacilli</taxon>
        <taxon>Bacillales</taxon>
        <taxon>Bacillaceae</taxon>
        <taxon>Psychrobacillus</taxon>
    </lineage>
</organism>
<dbReference type="Proteomes" id="UP000325517">
    <property type="component" value="Chromosome"/>
</dbReference>
<keyword evidence="1 4" id="KW-0808">Transferase</keyword>
<keyword evidence="2" id="KW-0012">Acyltransferase</keyword>
<evidence type="ECO:0000313" key="5">
    <source>
        <dbReference type="Proteomes" id="UP000325517"/>
    </source>
</evidence>
<evidence type="ECO:0000313" key="4">
    <source>
        <dbReference type="EMBL" id="QFG00329.1"/>
    </source>
</evidence>
<dbReference type="EMBL" id="CP031223">
    <property type="protein sequence ID" value="QFG00329.1"/>
    <property type="molecule type" value="Genomic_DNA"/>
</dbReference>
<dbReference type="KEGG" id="psyo:PB01_16775"/>
<protein>
    <submittedName>
        <fullName evidence="4">GNAT family N-acetyltransferase</fullName>
    </submittedName>
</protein>
<name>A0A5J6SQQ2_9BACI</name>
<dbReference type="SUPFAM" id="SSF55729">
    <property type="entry name" value="Acyl-CoA N-acyltransferases (Nat)"/>
    <property type="match status" value="1"/>
</dbReference>
<evidence type="ECO:0000256" key="2">
    <source>
        <dbReference type="ARBA" id="ARBA00023315"/>
    </source>
</evidence>
<dbReference type="InterPro" id="IPR000182">
    <property type="entry name" value="GNAT_dom"/>
</dbReference>
<gene>
    <name evidence="4" type="ORF">PB01_16775</name>
</gene>
<reference evidence="4 5" key="1">
    <citation type="submission" date="2018-07" db="EMBL/GenBank/DDBJ databases">
        <title>Complete genome sequence of Psychrobacillus sp. PB01, isolated from iceberg, and comparative genome analysis of Psychrobacillus strains.</title>
        <authorList>
            <person name="Lee P.C."/>
        </authorList>
    </citation>
    <scope>NUCLEOTIDE SEQUENCE [LARGE SCALE GENOMIC DNA]</scope>
    <source>
        <strain evidence="4 5">PB01</strain>
    </source>
</reference>
<dbReference type="InterPro" id="IPR016181">
    <property type="entry name" value="Acyl_CoA_acyltransferase"/>
</dbReference>
<dbReference type="RefSeq" id="WP_151701214.1">
    <property type="nucleotide sequence ID" value="NZ_CP031223.1"/>
</dbReference>
<dbReference type="InterPro" id="IPR050680">
    <property type="entry name" value="YpeA/RimI_acetyltransf"/>
</dbReference>
<accession>A0A5J6SQQ2</accession>
<dbReference type="Gene3D" id="3.40.630.30">
    <property type="match status" value="1"/>
</dbReference>
<dbReference type="AlphaFoldDB" id="A0A5J6SQQ2"/>
<dbReference type="OrthoDB" id="9790865at2"/>
<dbReference type="CDD" id="cd04301">
    <property type="entry name" value="NAT_SF"/>
    <property type="match status" value="1"/>
</dbReference>
<dbReference type="PANTHER" id="PTHR43420">
    <property type="entry name" value="ACETYLTRANSFERASE"/>
    <property type="match status" value="1"/>
</dbReference>